<keyword evidence="5 7" id="KW-0732">Signal</keyword>
<evidence type="ECO:0000256" key="6">
    <source>
        <dbReference type="ARBA" id="ARBA00023157"/>
    </source>
</evidence>
<evidence type="ECO:0000256" key="4">
    <source>
        <dbReference type="ARBA" id="ARBA00022525"/>
    </source>
</evidence>
<dbReference type="GO" id="GO:0005199">
    <property type="term" value="F:structural constituent of cell wall"/>
    <property type="evidence" value="ECO:0007669"/>
    <property type="project" value="InterPro"/>
</dbReference>
<keyword evidence="3 7" id="KW-0134">Cell wall</keyword>
<dbReference type="Proteomes" id="UP000076154">
    <property type="component" value="Unassembled WGS sequence"/>
</dbReference>
<evidence type="ECO:0000256" key="7">
    <source>
        <dbReference type="RuleBase" id="RU365009"/>
    </source>
</evidence>
<evidence type="ECO:0000256" key="5">
    <source>
        <dbReference type="ARBA" id="ARBA00022729"/>
    </source>
</evidence>
<dbReference type="EMBL" id="LUEZ02000053">
    <property type="protein sequence ID" value="RDB21952.1"/>
    <property type="molecule type" value="Genomic_DNA"/>
</dbReference>
<dbReference type="SMART" id="SM00075">
    <property type="entry name" value="HYDRO"/>
    <property type="match status" value="1"/>
</dbReference>
<comment type="caution">
    <text evidence="8">The sequence shown here is derived from an EMBL/GenBank/DDBJ whole genome shotgun (WGS) entry which is preliminary data.</text>
</comment>
<keyword evidence="9" id="KW-1185">Reference proteome</keyword>
<dbReference type="CDD" id="cd23507">
    <property type="entry name" value="hydrophobin_I"/>
    <property type="match status" value="1"/>
</dbReference>
<evidence type="ECO:0000313" key="9">
    <source>
        <dbReference type="Proteomes" id="UP000076154"/>
    </source>
</evidence>
<dbReference type="InterPro" id="IPR001338">
    <property type="entry name" value="Class_I_Hydrophobin"/>
</dbReference>
<dbReference type="InterPro" id="IPR019778">
    <property type="entry name" value="Class_I_Hydrophobin_CS"/>
</dbReference>
<dbReference type="InParanoid" id="A0A369JKV4"/>
<dbReference type="STRING" id="39966.A0A369JKV4"/>
<proteinExistence type="inferred from homology"/>
<reference evidence="8" key="1">
    <citation type="submission" date="2018-04" db="EMBL/GenBank/DDBJ databases">
        <title>Whole genome sequencing of Hypsizygus marmoreus.</title>
        <authorList>
            <person name="Choi I.-G."/>
            <person name="Min B."/>
            <person name="Kim J.-G."/>
            <person name="Kim S."/>
            <person name="Oh Y.-L."/>
            <person name="Kong W.-S."/>
            <person name="Park H."/>
            <person name="Jeong J."/>
            <person name="Song E.-S."/>
        </authorList>
    </citation>
    <scope>NUCLEOTIDE SEQUENCE [LARGE SCALE GENOMIC DNA]</scope>
    <source>
        <strain evidence="8">51987-8</strain>
    </source>
</reference>
<dbReference type="PROSITE" id="PS00956">
    <property type="entry name" value="HYDROPHOBIN"/>
    <property type="match status" value="1"/>
</dbReference>
<dbReference type="OrthoDB" id="4225815at2759"/>
<evidence type="ECO:0000313" key="8">
    <source>
        <dbReference type="EMBL" id="RDB21952.1"/>
    </source>
</evidence>
<gene>
    <name evidence="8" type="primary">SC3_0</name>
    <name evidence="8" type="ORF">Hypma_010893</name>
</gene>
<name>A0A369JKV4_HYPMA</name>
<keyword evidence="6 7" id="KW-1015">Disulfide bond</keyword>
<comment type="subcellular location">
    <subcellularLocation>
        <location evidence="1 7">Secreted</location>
        <location evidence="1 7">Cell wall</location>
    </subcellularLocation>
</comment>
<sequence length="133" mass="13560">MFPRLTTAFLYVFVAFTVLATASPAVQPRNEPTVTITVTAHPTATSIPASQCNTGGLQCCNSVQNASSDPVSLLLGLLGVVLQGLNIQVGLTCSPITVIGGGGSSCTAQPVCCQNNSFHGLIAIGCTPININL</sequence>
<feature type="chain" id="PRO_5016487124" description="Hydrophobin" evidence="7">
    <location>
        <begin position="23"/>
        <end position="133"/>
    </location>
</feature>
<evidence type="ECO:0000256" key="3">
    <source>
        <dbReference type="ARBA" id="ARBA00022512"/>
    </source>
</evidence>
<comment type="similarity">
    <text evidence="2 7">Belongs to the fungal hydrophobin family.</text>
</comment>
<accession>A0A369JKV4</accession>
<dbReference type="AlphaFoldDB" id="A0A369JKV4"/>
<protein>
    <recommendedName>
        <fullName evidence="7">Hydrophobin</fullName>
    </recommendedName>
</protein>
<feature type="signal peptide" evidence="7">
    <location>
        <begin position="1"/>
        <end position="22"/>
    </location>
</feature>
<evidence type="ECO:0000256" key="2">
    <source>
        <dbReference type="ARBA" id="ARBA00010446"/>
    </source>
</evidence>
<evidence type="ECO:0000256" key="1">
    <source>
        <dbReference type="ARBA" id="ARBA00004191"/>
    </source>
</evidence>
<keyword evidence="4 7" id="KW-0964">Secreted</keyword>
<organism evidence="8 9">
    <name type="scientific">Hypsizygus marmoreus</name>
    <name type="common">White beech mushroom</name>
    <name type="synonym">Agaricus marmoreus</name>
    <dbReference type="NCBI Taxonomy" id="39966"/>
    <lineage>
        <taxon>Eukaryota</taxon>
        <taxon>Fungi</taxon>
        <taxon>Dikarya</taxon>
        <taxon>Basidiomycota</taxon>
        <taxon>Agaricomycotina</taxon>
        <taxon>Agaricomycetes</taxon>
        <taxon>Agaricomycetidae</taxon>
        <taxon>Agaricales</taxon>
        <taxon>Tricholomatineae</taxon>
        <taxon>Lyophyllaceae</taxon>
        <taxon>Hypsizygus</taxon>
    </lineage>
</organism>
<dbReference type="GO" id="GO:0009277">
    <property type="term" value="C:fungal-type cell wall"/>
    <property type="evidence" value="ECO:0007669"/>
    <property type="project" value="InterPro"/>
</dbReference>
<dbReference type="Pfam" id="PF01185">
    <property type="entry name" value="Hydrophobin"/>
    <property type="match status" value="1"/>
</dbReference>